<dbReference type="STRING" id="649761.HMPREF0973_01373"/>
<gene>
    <name evidence="1" type="ORF">HMPREF0973_01373</name>
</gene>
<sequence length="58" mass="6946">MDASKQGFLHIHFPFIYPQTKQQLPFSSYRIKPQENPLLQENRRSSLSFSTFFITLRK</sequence>
<evidence type="ECO:0000313" key="1">
    <source>
        <dbReference type="EMBL" id="EEX18838.1"/>
    </source>
</evidence>
<organism evidence="1 2">
    <name type="scientific">Prevotella veroralis F0319</name>
    <dbReference type="NCBI Taxonomy" id="649761"/>
    <lineage>
        <taxon>Bacteria</taxon>
        <taxon>Pseudomonadati</taxon>
        <taxon>Bacteroidota</taxon>
        <taxon>Bacteroidia</taxon>
        <taxon>Bacteroidales</taxon>
        <taxon>Prevotellaceae</taxon>
        <taxon>Prevotella</taxon>
    </lineage>
</organism>
<dbReference type="Proteomes" id="UP000003327">
    <property type="component" value="Unassembled WGS sequence"/>
</dbReference>
<name>C9MP35_9BACT</name>
<reference evidence="1 2" key="1">
    <citation type="submission" date="2009-09" db="EMBL/GenBank/DDBJ databases">
        <authorList>
            <person name="Weinstock G."/>
            <person name="Sodergren E."/>
            <person name="Clifton S."/>
            <person name="Fulton L."/>
            <person name="Fulton B."/>
            <person name="Courtney L."/>
            <person name="Fronick C."/>
            <person name="Harrison M."/>
            <person name="Strong C."/>
            <person name="Farmer C."/>
            <person name="Delahaunty K."/>
            <person name="Markovic C."/>
            <person name="Hall O."/>
            <person name="Minx P."/>
            <person name="Tomlinson C."/>
            <person name="Mitreva M."/>
            <person name="Nelson J."/>
            <person name="Hou S."/>
            <person name="Wollam A."/>
            <person name="Pepin K.H."/>
            <person name="Johnson M."/>
            <person name="Bhonagiri V."/>
            <person name="Nash W.E."/>
            <person name="Warren W."/>
            <person name="Chinwalla A."/>
            <person name="Mardis E.R."/>
            <person name="Wilson R.K."/>
        </authorList>
    </citation>
    <scope>NUCLEOTIDE SEQUENCE [LARGE SCALE GENOMIC DNA]</scope>
    <source>
        <strain evidence="1 2">F0319</strain>
    </source>
</reference>
<dbReference type="AlphaFoldDB" id="C9MP35"/>
<evidence type="ECO:0000313" key="2">
    <source>
        <dbReference type="Proteomes" id="UP000003327"/>
    </source>
</evidence>
<protein>
    <submittedName>
        <fullName evidence="1">Uncharacterized protein</fullName>
    </submittedName>
</protein>
<accession>C9MP35</accession>
<dbReference type="EMBL" id="ACVA01000031">
    <property type="protein sequence ID" value="EEX18838.1"/>
    <property type="molecule type" value="Genomic_DNA"/>
</dbReference>
<keyword evidence="2" id="KW-1185">Reference proteome</keyword>
<dbReference type="HOGENOM" id="CLU_2975590_0_0_10"/>
<proteinExistence type="predicted"/>
<comment type="caution">
    <text evidence="1">The sequence shown here is derived from an EMBL/GenBank/DDBJ whole genome shotgun (WGS) entry which is preliminary data.</text>
</comment>